<feature type="compositionally biased region" description="Polar residues" evidence="6">
    <location>
        <begin position="1"/>
        <end position="26"/>
    </location>
</feature>
<reference evidence="9" key="1">
    <citation type="journal article" date="2020" name="Stud. Mycol.">
        <title>101 Dothideomycetes genomes: a test case for predicting lifestyles and emergence of pathogens.</title>
        <authorList>
            <person name="Haridas S."/>
            <person name="Albert R."/>
            <person name="Binder M."/>
            <person name="Bloem J."/>
            <person name="Labutti K."/>
            <person name="Salamov A."/>
            <person name="Andreopoulos B."/>
            <person name="Baker S."/>
            <person name="Barry K."/>
            <person name="Bills G."/>
            <person name="Bluhm B."/>
            <person name="Cannon C."/>
            <person name="Castanera R."/>
            <person name="Culley D."/>
            <person name="Daum C."/>
            <person name="Ezra D."/>
            <person name="Gonzalez J."/>
            <person name="Henrissat B."/>
            <person name="Kuo A."/>
            <person name="Liang C."/>
            <person name="Lipzen A."/>
            <person name="Lutzoni F."/>
            <person name="Magnuson J."/>
            <person name="Mondo S."/>
            <person name="Nolan M."/>
            <person name="Ohm R."/>
            <person name="Pangilinan J."/>
            <person name="Park H.-J."/>
            <person name="Ramirez L."/>
            <person name="Alfaro M."/>
            <person name="Sun H."/>
            <person name="Tritt A."/>
            <person name="Yoshinaga Y."/>
            <person name="Zwiers L.-H."/>
            <person name="Turgeon B."/>
            <person name="Goodwin S."/>
            <person name="Spatafora J."/>
            <person name="Crous P."/>
            <person name="Grigoriev I."/>
        </authorList>
    </citation>
    <scope>NUCLEOTIDE SEQUENCE</scope>
    <source>
        <strain evidence="9">CBS 133067</strain>
    </source>
</reference>
<dbReference type="PANTHER" id="PTHR19957:SF307">
    <property type="entry name" value="PROTEIN SSO1-RELATED"/>
    <property type="match status" value="1"/>
</dbReference>
<dbReference type="GO" id="GO:0012505">
    <property type="term" value="C:endomembrane system"/>
    <property type="evidence" value="ECO:0007669"/>
    <property type="project" value="TreeGrafter"/>
</dbReference>
<gene>
    <name evidence="9" type="ORF">NA57DRAFT_65949</name>
</gene>
<protein>
    <submittedName>
        <fullName evidence="9">t-SNARE</fullName>
    </submittedName>
</protein>
<comment type="similarity">
    <text evidence="2">Belongs to the syntaxin family.</text>
</comment>
<sequence>MSYGQQNPYGDQPPQAQYGQSRQESYGQYGGNPYASENPYGGQGGLSQQTSAYSQSNYSAPVTHQNTAVVQAPRGAPMSNQDFLARVEAVRQEINNLSSQVSSIATIHQRVFSSPDSGASGQLESVTTNTQILNTRIKDEIRALEVDSKRSPGNSTKDSQVRSLKNSFKNQLEQFRKEEQEYGQRYRDQIKRQYKIVNPEATDDEVDEAADADWGNEGVFQTALKSNRSGHASSVLGAVRARHRDIQQIEKTLIELNQLFSDLAEAVVIQEPAVQAAEEQTAQVKGDTEAANVQLTKGIKSARNARKLKWWCLGICVLIICILALVLGLYFGLRNK</sequence>
<dbReference type="GO" id="GO:0000149">
    <property type="term" value="F:SNARE binding"/>
    <property type="evidence" value="ECO:0007669"/>
    <property type="project" value="TreeGrafter"/>
</dbReference>
<dbReference type="OrthoDB" id="10255013at2759"/>
<dbReference type="GO" id="GO:0048278">
    <property type="term" value="P:vesicle docking"/>
    <property type="evidence" value="ECO:0007669"/>
    <property type="project" value="TreeGrafter"/>
</dbReference>
<evidence type="ECO:0000256" key="4">
    <source>
        <dbReference type="ARBA" id="ARBA00022989"/>
    </source>
</evidence>
<proteinExistence type="inferred from homology"/>
<organism evidence="9 10">
    <name type="scientific">Rhizodiscina lignyota</name>
    <dbReference type="NCBI Taxonomy" id="1504668"/>
    <lineage>
        <taxon>Eukaryota</taxon>
        <taxon>Fungi</taxon>
        <taxon>Dikarya</taxon>
        <taxon>Ascomycota</taxon>
        <taxon>Pezizomycotina</taxon>
        <taxon>Dothideomycetes</taxon>
        <taxon>Pleosporomycetidae</taxon>
        <taxon>Aulographales</taxon>
        <taxon>Rhizodiscinaceae</taxon>
        <taxon>Rhizodiscina</taxon>
    </lineage>
</organism>
<dbReference type="CDD" id="cd15849">
    <property type="entry name" value="SNARE_Sso1"/>
    <property type="match status" value="1"/>
</dbReference>
<evidence type="ECO:0000313" key="10">
    <source>
        <dbReference type="Proteomes" id="UP000799772"/>
    </source>
</evidence>
<evidence type="ECO:0000259" key="8">
    <source>
        <dbReference type="PROSITE" id="PS50192"/>
    </source>
</evidence>
<comment type="subcellular location">
    <subcellularLocation>
        <location evidence="1">Membrane</location>
        <topology evidence="1">Single-pass type IV membrane protein</topology>
    </subcellularLocation>
</comment>
<dbReference type="Gene3D" id="1.20.58.70">
    <property type="match status" value="1"/>
</dbReference>
<dbReference type="SMART" id="SM00503">
    <property type="entry name" value="SynN"/>
    <property type="match status" value="1"/>
</dbReference>
<comment type="caution">
    <text evidence="9">The sequence shown here is derived from an EMBL/GenBank/DDBJ whole genome shotgun (WGS) entry which is preliminary data.</text>
</comment>
<feature type="transmembrane region" description="Helical" evidence="7">
    <location>
        <begin position="310"/>
        <end position="333"/>
    </location>
</feature>
<dbReference type="Proteomes" id="UP000799772">
    <property type="component" value="Unassembled WGS sequence"/>
</dbReference>
<dbReference type="SUPFAM" id="SSF47661">
    <property type="entry name" value="t-snare proteins"/>
    <property type="match status" value="1"/>
</dbReference>
<dbReference type="GO" id="GO:0005886">
    <property type="term" value="C:plasma membrane"/>
    <property type="evidence" value="ECO:0007669"/>
    <property type="project" value="TreeGrafter"/>
</dbReference>
<dbReference type="GO" id="GO:0006886">
    <property type="term" value="P:intracellular protein transport"/>
    <property type="evidence" value="ECO:0007669"/>
    <property type="project" value="TreeGrafter"/>
</dbReference>
<accession>A0A9P4MA82</accession>
<dbReference type="PANTHER" id="PTHR19957">
    <property type="entry name" value="SYNTAXIN"/>
    <property type="match status" value="1"/>
</dbReference>
<dbReference type="EMBL" id="ML978126">
    <property type="protein sequence ID" value="KAF2098514.1"/>
    <property type="molecule type" value="Genomic_DNA"/>
</dbReference>
<evidence type="ECO:0000256" key="1">
    <source>
        <dbReference type="ARBA" id="ARBA00004211"/>
    </source>
</evidence>
<evidence type="ECO:0000256" key="2">
    <source>
        <dbReference type="ARBA" id="ARBA00009063"/>
    </source>
</evidence>
<evidence type="ECO:0000256" key="5">
    <source>
        <dbReference type="ARBA" id="ARBA00023136"/>
    </source>
</evidence>
<dbReference type="InterPro" id="IPR010989">
    <property type="entry name" value="SNARE"/>
</dbReference>
<evidence type="ECO:0000256" key="3">
    <source>
        <dbReference type="ARBA" id="ARBA00022692"/>
    </source>
</evidence>
<feature type="domain" description="T-SNARE coiled-coil homology" evidence="8">
    <location>
        <begin position="236"/>
        <end position="298"/>
    </location>
</feature>
<dbReference type="AlphaFoldDB" id="A0A9P4MA82"/>
<dbReference type="GO" id="GO:0006906">
    <property type="term" value="P:vesicle fusion"/>
    <property type="evidence" value="ECO:0007669"/>
    <property type="project" value="TreeGrafter"/>
</dbReference>
<dbReference type="InterPro" id="IPR006011">
    <property type="entry name" value="Syntaxin_N"/>
</dbReference>
<keyword evidence="3 7" id="KW-0812">Transmembrane</keyword>
<dbReference type="Pfam" id="PF05739">
    <property type="entry name" value="SNARE"/>
    <property type="match status" value="1"/>
</dbReference>
<dbReference type="GO" id="GO:0031201">
    <property type="term" value="C:SNARE complex"/>
    <property type="evidence" value="ECO:0007669"/>
    <property type="project" value="TreeGrafter"/>
</dbReference>
<dbReference type="GO" id="GO:0005484">
    <property type="term" value="F:SNAP receptor activity"/>
    <property type="evidence" value="ECO:0007669"/>
    <property type="project" value="TreeGrafter"/>
</dbReference>
<keyword evidence="4 7" id="KW-1133">Transmembrane helix</keyword>
<evidence type="ECO:0000313" key="9">
    <source>
        <dbReference type="EMBL" id="KAF2098514.1"/>
    </source>
</evidence>
<evidence type="ECO:0000256" key="7">
    <source>
        <dbReference type="SAM" id="Phobius"/>
    </source>
</evidence>
<dbReference type="GO" id="GO:0006887">
    <property type="term" value="P:exocytosis"/>
    <property type="evidence" value="ECO:0007669"/>
    <property type="project" value="TreeGrafter"/>
</dbReference>
<dbReference type="SMART" id="SM00397">
    <property type="entry name" value="t_SNARE"/>
    <property type="match status" value="1"/>
</dbReference>
<feature type="compositionally biased region" description="Polar residues" evidence="6">
    <location>
        <begin position="46"/>
        <end position="59"/>
    </location>
</feature>
<keyword evidence="10" id="KW-1185">Reference proteome</keyword>
<dbReference type="InterPro" id="IPR000727">
    <property type="entry name" value="T_SNARE_dom"/>
</dbReference>
<keyword evidence="5 7" id="KW-0472">Membrane</keyword>
<dbReference type="InterPro" id="IPR045242">
    <property type="entry name" value="Syntaxin"/>
</dbReference>
<name>A0A9P4MA82_9PEZI</name>
<dbReference type="Pfam" id="PF00804">
    <property type="entry name" value="Syntaxin"/>
    <property type="match status" value="1"/>
</dbReference>
<dbReference type="PROSITE" id="PS50192">
    <property type="entry name" value="T_SNARE"/>
    <property type="match status" value="1"/>
</dbReference>
<feature type="region of interest" description="Disordered" evidence="6">
    <location>
        <begin position="1"/>
        <end position="59"/>
    </location>
</feature>
<evidence type="ECO:0000256" key="6">
    <source>
        <dbReference type="SAM" id="MobiDB-lite"/>
    </source>
</evidence>